<accession>A0A1H6YF99</accession>
<dbReference type="PROSITE" id="PS00041">
    <property type="entry name" value="HTH_ARAC_FAMILY_1"/>
    <property type="match status" value="1"/>
</dbReference>
<feature type="domain" description="Response regulatory" evidence="10">
    <location>
        <begin position="3"/>
        <end position="119"/>
    </location>
</feature>
<reference evidence="12" key="1">
    <citation type="submission" date="2016-10" db="EMBL/GenBank/DDBJ databases">
        <authorList>
            <person name="Varghese N."/>
        </authorList>
    </citation>
    <scope>NUCLEOTIDE SEQUENCE [LARGE SCALE GENOMIC DNA]</scope>
    <source>
        <strain evidence="12">DSM 20406</strain>
    </source>
</reference>
<dbReference type="InterPro" id="IPR051552">
    <property type="entry name" value="HptR"/>
</dbReference>
<evidence type="ECO:0000256" key="4">
    <source>
        <dbReference type="ARBA" id="ARBA00023012"/>
    </source>
</evidence>
<dbReference type="PROSITE" id="PS50110">
    <property type="entry name" value="RESPONSE_REGULATORY"/>
    <property type="match status" value="1"/>
</dbReference>
<evidence type="ECO:0000259" key="9">
    <source>
        <dbReference type="PROSITE" id="PS01124"/>
    </source>
</evidence>
<keyword evidence="6" id="KW-0238">DNA-binding</keyword>
<evidence type="ECO:0000256" key="7">
    <source>
        <dbReference type="ARBA" id="ARBA00023163"/>
    </source>
</evidence>
<dbReference type="GO" id="GO:0003700">
    <property type="term" value="F:DNA-binding transcription factor activity"/>
    <property type="evidence" value="ECO:0007669"/>
    <property type="project" value="InterPro"/>
</dbReference>
<dbReference type="SMART" id="SM00342">
    <property type="entry name" value="HTH_ARAC"/>
    <property type="match status" value="1"/>
</dbReference>
<dbReference type="AlphaFoldDB" id="A0A1H6YF99"/>
<dbReference type="Pfam" id="PF00072">
    <property type="entry name" value="Response_reg"/>
    <property type="match status" value="1"/>
</dbReference>
<dbReference type="Proteomes" id="UP000183028">
    <property type="component" value="Unassembled WGS sequence"/>
</dbReference>
<dbReference type="SMART" id="SM00448">
    <property type="entry name" value="REC"/>
    <property type="match status" value="1"/>
</dbReference>
<comment type="subcellular location">
    <subcellularLocation>
        <location evidence="1">Cytoplasm</location>
    </subcellularLocation>
</comment>
<evidence type="ECO:0000256" key="6">
    <source>
        <dbReference type="ARBA" id="ARBA00023125"/>
    </source>
</evidence>
<dbReference type="GeneID" id="54120719"/>
<dbReference type="PANTHER" id="PTHR42713:SF3">
    <property type="entry name" value="TRANSCRIPTIONAL REGULATORY PROTEIN HPTR"/>
    <property type="match status" value="1"/>
</dbReference>
<dbReference type="SUPFAM" id="SSF52172">
    <property type="entry name" value="CheY-like"/>
    <property type="match status" value="1"/>
</dbReference>
<evidence type="ECO:0000256" key="5">
    <source>
        <dbReference type="ARBA" id="ARBA00023015"/>
    </source>
</evidence>
<keyword evidence="5" id="KW-0805">Transcription regulation</keyword>
<dbReference type="InterPro" id="IPR020449">
    <property type="entry name" value="Tscrpt_reg_AraC-type_HTH"/>
</dbReference>
<keyword evidence="3 8" id="KW-0597">Phosphoprotein</keyword>
<evidence type="ECO:0000256" key="8">
    <source>
        <dbReference type="PROSITE-ProRule" id="PRU00169"/>
    </source>
</evidence>
<dbReference type="InterPro" id="IPR018062">
    <property type="entry name" value="HTH_AraC-typ_CS"/>
</dbReference>
<dbReference type="Gene3D" id="1.10.10.60">
    <property type="entry name" value="Homeodomain-like"/>
    <property type="match status" value="2"/>
</dbReference>
<dbReference type="GO" id="GO:0005737">
    <property type="term" value="C:cytoplasm"/>
    <property type="evidence" value="ECO:0007669"/>
    <property type="project" value="UniProtKB-SubCell"/>
</dbReference>
<proteinExistence type="predicted"/>
<dbReference type="GO" id="GO:0043565">
    <property type="term" value="F:sequence-specific DNA binding"/>
    <property type="evidence" value="ECO:0007669"/>
    <property type="project" value="InterPro"/>
</dbReference>
<dbReference type="STRING" id="322505.SAMN04487836_11122"/>
<name>A0A1H6YF99_9FIRM</name>
<keyword evidence="2" id="KW-0963">Cytoplasm</keyword>
<gene>
    <name evidence="11" type="ORF">SAMN04487834_11232</name>
</gene>
<dbReference type="Pfam" id="PF12833">
    <property type="entry name" value="HTH_18"/>
    <property type="match status" value="1"/>
</dbReference>
<feature type="modified residue" description="4-aspartylphosphate" evidence="8">
    <location>
        <position position="54"/>
    </location>
</feature>
<dbReference type="InterPro" id="IPR011006">
    <property type="entry name" value="CheY-like_superfamily"/>
</dbReference>
<dbReference type="RefSeq" id="WP_033163321.1">
    <property type="nucleotide sequence ID" value="NZ_CACVTN010000022.1"/>
</dbReference>
<evidence type="ECO:0000259" key="10">
    <source>
        <dbReference type="PROSITE" id="PS50110"/>
    </source>
</evidence>
<keyword evidence="7" id="KW-0804">Transcription</keyword>
<organism evidence="11 12">
    <name type="scientific">Sharpea azabuensis</name>
    <dbReference type="NCBI Taxonomy" id="322505"/>
    <lineage>
        <taxon>Bacteria</taxon>
        <taxon>Bacillati</taxon>
        <taxon>Bacillota</taxon>
        <taxon>Erysipelotrichia</taxon>
        <taxon>Erysipelotrichales</taxon>
        <taxon>Coprobacillaceae</taxon>
        <taxon>Sharpea</taxon>
    </lineage>
</organism>
<evidence type="ECO:0000313" key="11">
    <source>
        <dbReference type="EMBL" id="SEJ35862.1"/>
    </source>
</evidence>
<dbReference type="eggNOG" id="COG4753">
    <property type="taxonomic scope" value="Bacteria"/>
</dbReference>
<dbReference type="InterPro" id="IPR018060">
    <property type="entry name" value="HTH_AraC"/>
</dbReference>
<dbReference type="PROSITE" id="PS01124">
    <property type="entry name" value="HTH_ARAC_FAMILY_2"/>
    <property type="match status" value="1"/>
</dbReference>
<dbReference type="SUPFAM" id="SSF46689">
    <property type="entry name" value="Homeodomain-like"/>
    <property type="match status" value="2"/>
</dbReference>
<keyword evidence="4" id="KW-0902">Two-component regulatory system</keyword>
<evidence type="ECO:0000313" key="12">
    <source>
        <dbReference type="Proteomes" id="UP000183028"/>
    </source>
</evidence>
<evidence type="ECO:0000256" key="1">
    <source>
        <dbReference type="ARBA" id="ARBA00004496"/>
    </source>
</evidence>
<feature type="domain" description="HTH araC/xylS-type" evidence="9">
    <location>
        <begin position="405"/>
        <end position="503"/>
    </location>
</feature>
<protein>
    <submittedName>
        <fullName evidence="11">Two-component system, response regulator YesN</fullName>
    </submittedName>
</protein>
<evidence type="ECO:0000256" key="2">
    <source>
        <dbReference type="ARBA" id="ARBA00022490"/>
    </source>
</evidence>
<dbReference type="PANTHER" id="PTHR42713">
    <property type="entry name" value="HISTIDINE KINASE-RELATED"/>
    <property type="match status" value="1"/>
</dbReference>
<keyword evidence="12" id="KW-1185">Reference proteome</keyword>
<dbReference type="EMBL" id="FNYK01000123">
    <property type="protein sequence ID" value="SEJ35862.1"/>
    <property type="molecule type" value="Genomic_DNA"/>
</dbReference>
<dbReference type="CDD" id="cd17536">
    <property type="entry name" value="REC_YesN-like"/>
    <property type="match status" value="1"/>
</dbReference>
<dbReference type="PRINTS" id="PR00032">
    <property type="entry name" value="HTHARAC"/>
</dbReference>
<dbReference type="eggNOG" id="COG2207">
    <property type="taxonomic scope" value="Bacteria"/>
</dbReference>
<evidence type="ECO:0000256" key="3">
    <source>
        <dbReference type="ARBA" id="ARBA00022553"/>
    </source>
</evidence>
<dbReference type="InterPro" id="IPR009057">
    <property type="entry name" value="Homeodomain-like_sf"/>
</dbReference>
<dbReference type="OrthoDB" id="342399at2"/>
<dbReference type="GO" id="GO:0000160">
    <property type="term" value="P:phosphorelay signal transduction system"/>
    <property type="evidence" value="ECO:0007669"/>
    <property type="project" value="UniProtKB-KW"/>
</dbReference>
<sequence length="506" mass="59148">MYSILVADDEKIGRKGVHFLLDQMDEELDIIEAKNGKEALKYIQNHHLDILLTDIKMPFLDGIELIKEALKVQPHLKIAIFSGYSDFEYAKNALSLGVLEYILKPVNPEEFKTTIKKVIGEVDKLHESVKQEEAHEELLKEHILYNLVNGNSIEVIRKQLSGHNFNDFIPPYTRVLLLEFDGNFFGEVEEFEEKLKENVRLTYEYLNLNLSQSVLFFEEENIEKLNAVAHDIYNFVQVKYHRNAYIAISEKIEDIGTMSKVIEELEDTLEGMYYHPDKHIYSELDAIEEVNGSPYEDIEKLTNLVKHDIHIKDIESLRKDFNSFYDLYNASNDFTNDYIKFLFSGMIKDIYEALTHTDEKELDQMIVKFYRANDFKSMKQVMDQFVALLEKEFKKSESLSHGEIKDVMKYVYNHYNLDLSVDYLADQVCLAPSYLSHIFKKETGENLGKFIKRVRMEKAKDMLENTHERIVAIAVAVGYSNVSYFCQSFREYYGISPQKYRNQGEA</sequence>
<dbReference type="InterPro" id="IPR001789">
    <property type="entry name" value="Sig_transdc_resp-reg_receiver"/>
</dbReference>
<dbReference type="Gene3D" id="3.40.50.2300">
    <property type="match status" value="1"/>
</dbReference>